<gene>
    <name evidence="1" type="ORF">TCIL3000_5_1460</name>
</gene>
<accession>G0UMN5</accession>
<proteinExistence type="predicted"/>
<sequence>MLNGVRQVSLQPFRVSCAACVYGCGSYSVEISTMCCLHQPHVVTTLFEYSDGPRRCTVPSQQHDYRLSRSWINLLPLPHKKEKHSYFSPSYDMFPSPNLRGANNMEIRSPLSPRIYLERMRLLVCGA</sequence>
<reference evidence="1" key="1">
    <citation type="journal article" date="2012" name="Proc. Natl. Acad. Sci. U.S.A.">
        <title>Antigenic diversity is generated by distinct evolutionary mechanisms in African trypanosome species.</title>
        <authorList>
            <person name="Jackson A.P."/>
            <person name="Berry A."/>
            <person name="Aslett M."/>
            <person name="Allison H.C."/>
            <person name="Burton P."/>
            <person name="Vavrova-Anderson J."/>
            <person name="Brown R."/>
            <person name="Browne H."/>
            <person name="Corton N."/>
            <person name="Hauser H."/>
            <person name="Gamble J."/>
            <person name="Gilderthorp R."/>
            <person name="Marcello L."/>
            <person name="McQuillan J."/>
            <person name="Otto T.D."/>
            <person name="Quail M.A."/>
            <person name="Sanders M.J."/>
            <person name="van Tonder A."/>
            <person name="Ginger M.L."/>
            <person name="Field M.C."/>
            <person name="Barry J.D."/>
            <person name="Hertz-Fowler C."/>
            <person name="Berriman M."/>
        </authorList>
    </citation>
    <scope>NUCLEOTIDE SEQUENCE</scope>
    <source>
        <strain evidence="1">IL3000</strain>
    </source>
</reference>
<name>G0UMN5_TRYCI</name>
<dbReference type="AlphaFoldDB" id="G0UMN5"/>
<evidence type="ECO:0000313" key="1">
    <source>
        <dbReference type="EMBL" id="CCC90443.1"/>
    </source>
</evidence>
<protein>
    <submittedName>
        <fullName evidence="1">Uncharacterized protein</fullName>
    </submittedName>
</protein>
<dbReference type="EMBL" id="HE575318">
    <property type="protein sequence ID" value="CCC90443.1"/>
    <property type="molecule type" value="Genomic_DNA"/>
</dbReference>
<organism evidence="1">
    <name type="scientific">Trypanosoma congolense (strain IL3000)</name>
    <dbReference type="NCBI Taxonomy" id="1068625"/>
    <lineage>
        <taxon>Eukaryota</taxon>
        <taxon>Discoba</taxon>
        <taxon>Euglenozoa</taxon>
        <taxon>Kinetoplastea</taxon>
        <taxon>Metakinetoplastina</taxon>
        <taxon>Trypanosomatida</taxon>
        <taxon>Trypanosomatidae</taxon>
        <taxon>Trypanosoma</taxon>
        <taxon>Nannomonas</taxon>
    </lineage>
</organism>